<evidence type="ECO:0000256" key="4">
    <source>
        <dbReference type="ARBA" id="ARBA00006247"/>
    </source>
</evidence>
<dbReference type="STRING" id="1133569.FD21_GL001853"/>
<dbReference type="eggNOG" id="COG0624">
    <property type="taxonomic scope" value="Bacteria"/>
</dbReference>
<comment type="similarity">
    <text evidence="4">Belongs to the peptidase M20A family.</text>
</comment>
<dbReference type="NCBIfam" id="TIGR01910">
    <property type="entry name" value="DapE-ArgE"/>
    <property type="match status" value="1"/>
</dbReference>
<dbReference type="PROSITE" id="PS00758">
    <property type="entry name" value="ARGE_DAPE_CPG2_1"/>
    <property type="match status" value="1"/>
</dbReference>
<dbReference type="Pfam" id="PF01546">
    <property type="entry name" value="Peptidase_M20"/>
    <property type="match status" value="1"/>
</dbReference>
<evidence type="ECO:0000256" key="10">
    <source>
        <dbReference type="ARBA" id="ARBA00022833"/>
    </source>
</evidence>
<evidence type="ECO:0000259" key="15">
    <source>
        <dbReference type="Pfam" id="PF07687"/>
    </source>
</evidence>
<dbReference type="NCBIfam" id="NF006365">
    <property type="entry name" value="PRK08588.1"/>
    <property type="match status" value="1"/>
</dbReference>
<evidence type="ECO:0000313" key="17">
    <source>
        <dbReference type="Proteomes" id="UP000051576"/>
    </source>
</evidence>
<comment type="caution">
    <text evidence="16">The sequence shown here is derived from an EMBL/GenBank/DDBJ whole genome shotgun (WGS) entry which is preliminary data.</text>
</comment>
<evidence type="ECO:0000256" key="13">
    <source>
        <dbReference type="ARBA" id="ARBA00023285"/>
    </source>
</evidence>
<dbReference type="AlphaFoldDB" id="A0A0R2C9S3"/>
<evidence type="ECO:0000256" key="8">
    <source>
        <dbReference type="ARBA" id="ARBA00022723"/>
    </source>
</evidence>
<evidence type="ECO:0000256" key="3">
    <source>
        <dbReference type="ARBA" id="ARBA00005130"/>
    </source>
</evidence>
<keyword evidence="10" id="KW-0862">Zinc</keyword>
<sequence>MEDQQKIAILKNLIRIRSVNGNEAAVAEYLASLFRKYPAAKIEKINYSPGRDNLVVTIGGTAGKMLGFSGHLDVVAAGRLTDWQHDPFDPWITDGKLFGRGAADMKGGLAALVVAMLELLENQVELPGQIRLLASVGEETGEYGAAQLTDKGYADQLDGLVIAEPSVNMEDIIYTTRGVIDYRITSIGKTAHSARPQFGINTIDNLLICLSEIRKAFAKFDQTDPILGPITHNVTQIKGGEQVNSIPSYAEMTGNIRTIPQYPNRVFFAEFERILKQLNAQEKFKLAISYMYPQEAVLGRADSELIKTAQTVYQTIWQHPAKITGGLGSNDSAEFIRAKKKFDYLKIGPGSYTSHQSNEYIKLDVYLKAIKFYQRLAMEFLKQ</sequence>
<accession>A0A0R2C9S3</accession>
<dbReference type="EC" id="3.5.1.18" evidence="5"/>
<comment type="cofactor">
    <cofactor evidence="1">
        <name>Co(2+)</name>
        <dbReference type="ChEBI" id="CHEBI:48828"/>
    </cofactor>
</comment>
<keyword evidence="13" id="KW-0170">Cobalt</keyword>
<evidence type="ECO:0000256" key="5">
    <source>
        <dbReference type="ARBA" id="ARBA00011921"/>
    </source>
</evidence>
<dbReference type="PATRIC" id="fig|1133569.4.peg.2006"/>
<dbReference type="GO" id="GO:0019877">
    <property type="term" value="P:diaminopimelate biosynthetic process"/>
    <property type="evidence" value="ECO:0007669"/>
    <property type="project" value="UniProtKB-KW"/>
</dbReference>
<evidence type="ECO:0000256" key="11">
    <source>
        <dbReference type="ARBA" id="ARBA00022915"/>
    </source>
</evidence>
<evidence type="ECO:0000256" key="6">
    <source>
        <dbReference type="ARBA" id="ARBA00016853"/>
    </source>
</evidence>
<keyword evidence="11" id="KW-0220">Diaminopimelate biosynthesis</keyword>
<dbReference type="InterPro" id="IPR001261">
    <property type="entry name" value="ArgE/DapE_CS"/>
</dbReference>
<dbReference type="OrthoDB" id="9792335at2"/>
<dbReference type="Gene3D" id="3.30.70.360">
    <property type="match status" value="1"/>
</dbReference>
<dbReference type="EMBL" id="AYYX01000067">
    <property type="protein sequence ID" value="KRM84955.1"/>
    <property type="molecule type" value="Genomic_DNA"/>
</dbReference>
<keyword evidence="12" id="KW-0457">Lysine biosynthesis</keyword>
<protein>
    <recommendedName>
        <fullName evidence="6">Probable succinyl-diaminopimelate desuccinylase</fullName>
        <ecNumber evidence="5">3.5.1.18</ecNumber>
    </recommendedName>
</protein>
<dbReference type="Proteomes" id="UP000051576">
    <property type="component" value="Unassembled WGS sequence"/>
</dbReference>
<reference evidence="16 17" key="1">
    <citation type="journal article" date="2015" name="Genome Announc.">
        <title>Expanding the biotechnology potential of lactobacilli through comparative genomics of 213 strains and associated genera.</title>
        <authorList>
            <person name="Sun Z."/>
            <person name="Harris H.M."/>
            <person name="McCann A."/>
            <person name="Guo C."/>
            <person name="Argimon S."/>
            <person name="Zhang W."/>
            <person name="Yang X."/>
            <person name="Jeffery I.B."/>
            <person name="Cooney J.C."/>
            <person name="Kagawa T.F."/>
            <person name="Liu W."/>
            <person name="Song Y."/>
            <person name="Salvetti E."/>
            <person name="Wrobel A."/>
            <person name="Rasinkangas P."/>
            <person name="Parkhill J."/>
            <person name="Rea M.C."/>
            <person name="O'Sullivan O."/>
            <person name="Ritari J."/>
            <person name="Douillard F.P."/>
            <person name="Paul Ross R."/>
            <person name="Yang R."/>
            <person name="Briner A.E."/>
            <person name="Felis G.E."/>
            <person name="de Vos W.M."/>
            <person name="Barrangou R."/>
            <person name="Klaenhammer T.R."/>
            <person name="Caufield P.W."/>
            <person name="Cui Y."/>
            <person name="Zhang H."/>
            <person name="O'Toole P.W."/>
        </authorList>
    </citation>
    <scope>NUCLEOTIDE SEQUENCE [LARGE SCALE GENOMIC DNA]</scope>
    <source>
        <strain evidence="16 17">DSM 20605</strain>
    </source>
</reference>
<keyword evidence="9" id="KW-0378">Hydrolase</keyword>
<dbReference type="RefSeq" id="WP_010580025.1">
    <property type="nucleotide sequence ID" value="NZ_AHYZ01000054.1"/>
</dbReference>
<name>A0A0R2C9S3_9LACO</name>
<dbReference type="SUPFAM" id="SSF55031">
    <property type="entry name" value="Bacterial exopeptidase dimerisation domain"/>
    <property type="match status" value="1"/>
</dbReference>
<comment type="catalytic activity">
    <reaction evidence="14">
        <text>N-succinyl-(2S,6S)-2,6-diaminopimelate + H2O = (2S,6S)-2,6-diaminopimelate + succinate</text>
        <dbReference type="Rhea" id="RHEA:22608"/>
        <dbReference type="ChEBI" id="CHEBI:15377"/>
        <dbReference type="ChEBI" id="CHEBI:30031"/>
        <dbReference type="ChEBI" id="CHEBI:57609"/>
        <dbReference type="ChEBI" id="CHEBI:58087"/>
        <dbReference type="EC" id="3.5.1.18"/>
    </reaction>
</comment>
<dbReference type="GO" id="GO:0009089">
    <property type="term" value="P:lysine biosynthetic process via diaminopimelate"/>
    <property type="evidence" value="ECO:0007669"/>
    <property type="project" value="UniProtKB-UniPathway"/>
</dbReference>
<dbReference type="InterPro" id="IPR050072">
    <property type="entry name" value="Peptidase_M20A"/>
</dbReference>
<keyword evidence="8" id="KW-0479">Metal-binding</keyword>
<dbReference type="InterPro" id="IPR011650">
    <property type="entry name" value="Peptidase_M20_dimer"/>
</dbReference>
<evidence type="ECO:0000313" key="16">
    <source>
        <dbReference type="EMBL" id="KRM84955.1"/>
    </source>
</evidence>
<evidence type="ECO:0000256" key="12">
    <source>
        <dbReference type="ARBA" id="ARBA00023154"/>
    </source>
</evidence>
<dbReference type="Pfam" id="PF07687">
    <property type="entry name" value="M20_dimer"/>
    <property type="match status" value="1"/>
</dbReference>
<dbReference type="GO" id="GO:0009014">
    <property type="term" value="F:succinyl-diaminopimelate desuccinylase activity"/>
    <property type="evidence" value="ECO:0007669"/>
    <property type="project" value="UniProtKB-EC"/>
</dbReference>
<evidence type="ECO:0000256" key="9">
    <source>
        <dbReference type="ARBA" id="ARBA00022801"/>
    </source>
</evidence>
<gene>
    <name evidence="16" type="ORF">FD21_GL001853</name>
</gene>
<feature type="domain" description="Peptidase M20 dimerisation" evidence="15">
    <location>
        <begin position="174"/>
        <end position="281"/>
    </location>
</feature>
<evidence type="ECO:0000256" key="1">
    <source>
        <dbReference type="ARBA" id="ARBA00001941"/>
    </source>
</evidence>
<keyword evidence="7" id="KW-0028">Amino-acid biosynthesis</keyword>
<evidence type="ECO:0000256" key="2">
    <source>
        <dbReference type="ARBA" id="ARBA00001947"/>
    </source>
</evidence>
<keyword evidence="17" id="KW-1185">Reference proteome</keyword>
<evidence type="ECO:0000256" key="7">
    <source>
        <dbReference type="ARBA" id="ARBA00022605"/>
    </source>
</evidence>
<dbReference type="InterPro" id="IPR002933">
    <property type="entry name" value="Peptidase_M20"/>
</dbReference>
<comment type="cofactor">
    <cofactor evidence="2">
        <name>Zn(2+)</name>
        <dbReference type="ChEBI" id="CHEBI:29105"/>
    </cofactor>
</comment>
<dbReference type="Gene3D" id="3.40.630.10">
    <property type="entry name" value="Zn peptidases"/>
    <property type="match status" value="2"/>
</dbReference>
<dbReference type="UniPathway" id="UPA00034">
    <property type="reaction ID" value="UER00021"/>
</dbReference>
<dbReference type="CDD" id="cd08659">
    <property type="entry name" value="M20_ArgE_DapE-like"/>
    <property type="match status" value="1"/>
</dbReference>
<comment type="pathway">
    <text evidence="3">Amino-acid biosynthesis; L-lysine biosynthesis via DAP pathway; LL-2,6-diaminopimelate from (S)-tetrahydrodipicolinate (succinylase route): step 3/3.</text>
</comment>
<dbReference type="InterPro" id="IPR036264">
    <property type="entry name" value="Bact_exopeptidase_dim_dom"/>
</dbReference>
<dbReference type="GO" id="GO:0046872">
    <property type="term" value="F:metal ion binding"/>
    <property type="evidence" value="ECO:0007669"/>
    <property type="project" value="UniProtKB-KW"/>
</dbReference>
<evidence type="ECO:0000256" key="14">
    <source>
        <dbReference type="ARBA" id="ARBA00051301"/>
    </source>
</evidence>
<dbReference type="PANTHER" id="PTHR43808:SF8">
    <property type="entry name" value="PEPTIDASE M20 DIMERISATION DOMAIN-CONTAINING PROTEIN"/>
    <property type="match status" value="1"/>
</dbReference>
<dbReference type="SUPFAM" id="SSF53187">
    <property type="entry name" value="Zn-dependent exopeptidases"/>
    <property type="match status" value="1"/>
</dbReference>
<dbReference type="InterPro" id="IPR010182">
    <property type="entry name" value="ArgE/DapE"/>
</dbReference>
<dbReference type="PROSITE" id="PS00759">
    <property type="entry name" value="ARGE_DAPE_CPG2_2"/>
    <property type="match status" value="1"/>
</dbReference>
<dbReference type="PANTHER" id="PTHR43808">
    <property type="entry name" value="ACETYLORNITHINE DEACETYLASE"/>
    <property type="match status" value="1"/>
</dbReference>
<organism evidence="16 17">
    <name type="scientific">Liquorilactobacillus vini DSM 20605</name>
    <dbReference type="NCBI Taxonomy" id="1133569"/>
    <lineage>
        <taxon>Bacteria</taxon>
        <taxon>Bacillati</taxon>
        <taxon>Bacillota</taxon>
        <taxon>Bacilli</taxon>
        <taxon>Lactobacillales</taxon>
        <taxon>Lactobacillaceae</taxon>
        <taxon>Liquorilactobacillus</taxon>
    </lineage>
</organism>
<proteinExistence type="inferred from homology"/>